<gene>
    <name evidence="9" type="ORF">FO440_14765</name>
</gene>
<dbReference type="PANTHER" id="PTHR13285">
    <property type="entry name" value="ACYLTRANSFERASE"/>
    <property type="match status" value="1"/>
</dbReference>
<dbReference type="PIRSF" id="PIRSF016636">
    <property type="entry name" value="AlgI_DltB"/>
    <property type="match status" value="1"/>
</dbReference>
<evidence type="ECO:0000313" key="10">
    <source>
        <dbReference type="Proteomes" id="UP000318733"/>
    </source>
</evidence>
<evidence type="ECO:0000256" key="4">
    <source>
        <dbReference type="ARBA" id="ARBA00022692"/>
    </source>
</evidence>
<dbReference type="GO" id="GO:0016746">
    <property type="term" value="F:acyltransferase activity"/>
    <property type="evidence" value="ECO:0007669"/>
    <property type="project" value="UniProtKB-KW"/>
</dbReference>
<dbReference type="Proteomes" id="UP000318733">
    <property type="component" value="Unassembled WGS sequence"/>
</dbReference>
<comment type="subcellular location">
    <subcellularLocation>
        <location evidence="1">Cell membrane</location>
        <topology evidence="1">Multi-pass membrane protein</topology>
    </subcellularLocation>
</comment>
<keyword evidence="10" id="KW-1185">Reference proteome</keyword>
<accession>A0A556MM67</accession>
<feature type="transmembrane region" description="Helical" evidence="8">
    <location>
        <begin position="108"/>
        <end position="129"/>
    </location>
</feature>
<feature type="transmembrane region" description="Helical" evidence="8">
    <location>
        <begin position="366"/>
        <end position="382"/>
    </location>
</feature>
<proteinExistence type="inferred from homology"/>
<keyword evidence="3 7" id="KW-1003">Cell membrane</keyword>
<dbReference type="Pfam" id="PF03062">
    <property type="entry name" value="MBOAT"/>
    <property type="match status" value="1"/>
</dbReference>
<keyword evidence="7" id="KW-0012">Acyltransferase</keyword>
<dbReference type="InterPro" id="IPR028362">
    <property type="entry name" value="AlgI"/>
</dbReference>
<comment type="caution">
    <text evidence="9">The sequence shown here is derived from an EMBL/GenBank/DDBJ whole genome shotgun (WGS) entry which is preliminary data.</text>
</comment>
<sequence>MLFNSFSFLVFFPLVTLLYYLLPYKSRWALLLLASCVFYCFFIPVYILILLVTIVIDYYAGIYIERSDGPVRKRYLLVSILSTCLVLFIFKYFNFFNSNINVVAAYFHLKYALPLLHVILPIGLSFHTFQSLSYVIEVYLGKQKAEKNFGIYSLYVMFYPQLVAGPIERPQNLLHQFYEKHPFNYEDVTTGLKKMAWGFFKKVVIADRLSIYVSAVYGNHDKHNGTSLLVATFFFGFQIYCDFSGYSDIAIGAARTMGFKLMTNFNRPFYSKNITEFWRRWHISLSTWFNDYMFTPITFAWREKGRYATVWALLIVFAVSGLWHGANWTYILWGLLNGMAIAFELLTKKIRNKLARTVPGWLYKPLSILLTFFYACFTWVFFRSPDLGTAMQILHKIVFVHGPCFVGDRKNMIYSVFFILVLLVIDTIKEYRLFNNFSLFDHSSLLVRRLSYVVIVIMILLFGVFDNNQFIYFQF</sequence>
<organism evidence="9 10">
    <name type="scientific">Mucilaginibacter corticis</name>
    <dbReference type="NCBI Taxonomy" id="2597670"/>
    <lineage>
        <taxon>Bacteria</taxon>
        <taxon>Pseudomonadati</taxon>
        <taxon>Bacteroidota</taxon>
        <taxon>Sphingobacteriia</taxon>
        <taxon>Sphingobacteriales</taxon>
        <taxon>Sphingobacteriaceae</taxon>
        <taxon>Mucilaginibacter</taxon>
    </lineage>
</organism>
<evidence type="ECO:0000256" key="7">
    <source>
        <dbReference type="PIRNR" id="PIRNR016636"/>
    </source>
</evidence>
<dbReference type="RefSeq" id="WP_144249031.1">
    <property type="nucleotide sequence ID" value="NZ_VLPK01000002.1"/>
</dbReference>
<dbReference type="GO" id="GO:0042121">
    <property type="term" value="P:alginic acid biosynthetic process"/>
    <property type="evidence" value="ECO:0007669"/>
    <property type="project" value="InterPro"/>
</dbReference>
<feature type="transmembrane region" description="Helical" evidence="8">
    <location>
        <begin position="307"/>
        <end position="324"/>
    </location>
</feature>
<dbReference type="PANTHER" id="PTHR13285:SF18">
    <property type="entry name" value="PROTEIN-CYSTEINE N-PALMITOYLTRANSFERASE RASP"/>
    <property type="match status" value="1"/>
</dbReference>
<keyword evidence="4 8" id="KW-0812">Transmembrane</keyword>
<protein>
    <submittedName>
        <fullName evidence="9">MBOAT family protein</fullName>
    </submittedName>
</protein>
<keyword evidence="7" id="KW-0808">Transferase</keyword>
<keyword evidence="5 8" id="KW-1133">Transmembrane helix</keyword>
<dbReference type="OrthoDB" id="9805788at2"/>
<evidence type="ECO:0000256" key="1">
    <source>
        <dbReference type="ARBA" id="ARBA00004651"/>
    </source>
</evidence>
<reference evidence="9 10" key="1">
    <citation type="submission" date="2019-07" db="EMBL/GenBank/DDBJ databases">
        <authorList>
            <person name="Huq M.A."/>
        </authorList>
    </citation>
    <scope>NUCLEOTIDE SEQUENCE [LARGE SCALE GENOMIC DNA]</scope>
    <source>
        <strain evidence="9 10">MAH-19</strain>
    </source>
</reference>
<evidence type="ECO:0000313" key="9">
    <source>
        <dbReference type="EMBL" id="TSJ40993.1"/>
    </source>
</evidence>
<dbReference type="GO" id="GO:0005886">
    <property type="term" value="C:plasma membrane"/>
    <property type="evidence" value="ECO:0007669"/>
    <property type="project" value="UniProtKB-SubCell"/>
</dbReference>
<evidence type="ECO:0000256" key="8">
    <source>
        <dbReference type="SAM" id="Phobius"/>
    </source>
</evidence>
<name>A0A556MM67_9SPHI</name>
<dbReference type="InterPro" id="IPR004299">
    <property type="entry name" value="MBOAT_fam"/>
</dbReference>
<feature type="transmembrane region" description="Helical" evidence="8">
    <location>
        <begin position="149"/>
        <end position="167"/>
    </location>
</feature>
<feature type="transmembrane region" description="Helical" evidence="8">
    <location>
        <begin position="6"/>
        <end position="22"/>
    </location>
</feature>
<dbReference type="EMBL" id="VLPK01000002">
    <property type="protein sequence ID" value="TSJ40993.1"/>
    <property type="molecule type" value="Genomic_DNA"/>
</dbReference>
<evidence type="ECO:0000256" key="2">
    <source>
        <dbReference type="ARBA" id="ARBA00010323"/>
    </source>
</evidence>
<feature type="transmembrane region" description="Helical" evidence="8">
    <location>
        <begin position="449"/>
        <end position="465"/>
    </location>
</feature>
<dbReference type="InterPro" id="IPR051085">
    <property type="entry name" value="MB_O-acyltransferase"/>
</dbReference>
<keyword evidence="6 7" id="KW-0472">Membrane</keyword>
<dbReference type="PIRSF" id="PIRSF500217">
    <property type="entry name" value="AlgI"/>
    <property type="match status" value="1"/>
</dbReference>
<dbReference type="AlphaFoldDB" id="A0A556MM67"/>
<evidence type="ECO:0000256" key="6">
    <source>
        <dbReference type="ARBA" id="ARBA00023136"/>
    </source>
</evidence>
<evidence type="ECO:0000256" key="5">
    <source>
        <dbReference type="ARBA" id="ARBA00022989"/>
    </source>
</evidence>
<dbReference type="InterPro" id="IPR024194">
    <property type="entry name" value="Ac/AlaTfrase_AlgI/DltB"/>
</dbReference>
<evidence type="ECO:0000256" key="3">
    <source>
        <dbReference type="ARBA" id="ARBA00022475"/>
    </source>
</evidence>
<feature type="transmembrane region" description="Helical" evidence="8">
    <location>
        <begin position="330"/>
        <end position="346"/>
    </location>
</feature>
<comment type="similarity">
    <text evidence="2 7">Belongs to the membrane-bound acyltransferase family.</text>
</comment>
<feature type="transmembrane region" description="Helical" evidence="8">
    <location>
        <begin position="412"/>
        <end position="428"/>
    </location>
</feature>
<feature type="transmembrane region" description="Helical" evidence="8">
    <location>
        <begin position="29"/>
        <end position="56"/>
    </location>
</feature>
<feature type="transmembrane region" description="Helical" evidence="8">
    <location>
        <begin position="76"/>
        <end position="96"/>
    </location>
</feature>